<dbReference type="InterPro" id="IPR000276">
    <property type="entry name" value="GPCR_Rhodpsn"/>
</dbReference>
<accession>A0A8C4KRG2</accession>
<evidence type="ECO:0000259" key="11">
    <source>
        <dbReference type="PROSITE" id="PS50262"/>
    </source>
</evidence>
<dbReference type="RefSeq" id="XP_025965023.1">
    <property type="nucleotide sequence ID" value="XM_026109238.2"/>
</dbReference>
<dbReference type="InterPro" id="IPR017452">
    <property type="entry name" value="GPCR_Rhodpsn_7TM"/>
</dbReference>
<feature type="transmembrane region" description="Helical" evidence="10">
    <location>
        <begin position="201"/>
        <end position="227"/>
    </location>
</feature>
<feature type="transmembrane region" description="Helical" evidence="10">
    <location>
        <begin position="304"/>
        <end position="325"/>
    </location>
</feature>
<evidence type="ECO:0000256" key="4">
    <source>
        <dbReference type="ARBA" id="ARBA00022989"/>
    </source>
</evidence>
<evidence type="ECO:0000313" key="13">
    <source>
        <dbReference type="Proteomes" id="UP000694423"/>
    </source>
</evidence>
<keyword evidence="8" id="KW-0807">Transducer</keyword>
<dbReference type="PRINTS" id="PR00237">
    <property type="entry name" value="GPCRRHODOPSN"/>
</dbReference>
<dbReference type="Pfam" id="PF00001">
    <property type="entry name" value="7tm_1"/>
    <property type="match status" value="1"/>
</dbReference>
<feature type="transmembrane region" description="Helical" evidence="10">
    <location>
        <begin position="331"/>
        <end position="357"/>
    </location>
</feature>
<dbReference type="PANTHER" id="PTHR11334:SF68">
    <property type="entry name" value="G-PROTEIN COUPLED RECEPTORS FAMILY 1 PROFILE DOMAIN-CONTAINING PROTEIN-RELATED"/>
    <property type="match status" value="1"/>
</dbReference>
<dbReference type="KEGG" id="dne:112988626"/>
<dbReference type="InterPro" id="IPR026234">
    <property type="entry name" value="MRGPCRFAMILY"/>
</dbReference>
<dbReference type="SUPFAM" id="SSF81321">
    <property type="entry name" value="Family A G protein-coupled receptor-like"/>
    <property type="match status" value="1"/>
</dbReference>
<evidence type="ECO:0000256" key="3">
    <source>
        <dbReference type="ARBA" id="ARBA00022692"/>
    </source>
</evidence>
<keyword evidence="13" id="KW-1185">Reference proteome</keyword>
<dbReference type="FunFam" id="1.20.1070.10:FF:000193">
    <property type="entry name" value="Mas-related G-protein coupled receptor member E"/>
    <property type="match status" value="1"/>
</dbReference>
<dbReference type="GO" id="GO:0005886">
    <property type="term" value="C:plasma membrane"/>
    <property type="evidence" value="ECO:0007669"/>
    <property type="project" value="UniProtKB-SubCell"/>
</dbReference>
<evidence type="ECO:0000256" key="8">
    <source>
        <dbReference type="ARBA" id="ARBA00023224"/>
    </source>
</evidence>
<dbReference type="PROSITE" id="PS50262">
    <property type="entry name" value="G_PROTEIN_RECEP_F1_2"/>
    <property type="match status" value="1"/>
</dbReference>
<dbReference type="OrthoDB" id="9631784at2759"/>
<gene>
    <name evidence="12" type="primary">LOC112988626</name>
</gene>
<dbReference type="PRINTS" id="PR02108">
    <property type="entry name" value="MRGPCRFAMILY"/>
</dbReference>
<keyword evidence="4 10" id="KW-1133">Transmembrane helix</keyword>
<dbReference type="Ensembl" id="ENSDNVT00000029953.1">
    <property type="protein sequence ID" value="ENSDNVP00000024753.1"/>
    <property type="gene ID" value="ENSDNVG00000017211.1"/>
</dbReference>
<name>A0A8C4KRG2_DRONO</name>
<evidence type="ECO:0000256" key="6">
    <source>
        <dbReference type="ARBA" id="ARBA00023136"/>
    </source>
</evidence>
<organism evidence="12 13">
    <name type="scientific">Dromaius novaehollandiae</name>
    <name type="common">Emu</name>
    <dbReference type="NCBI Taxonomy" id="8790"/>
    <lineage>
        <taxon>Eukaryota</taxon>
        <taxon>Metazoa</taxon>
        <taxon>Chordata</taxon>
        <taxon>Craniata</taxon>
        <taxon>Vertebrata</taxon>
        <taxon>Euteleostomi</taxon>
        <taxon>Archelosauria</taxon>
        <taxon>Archosauria</taxon>
        <taxon>Dinosauria</taxon>
        <taxon>Saurischia</taxon>
        <taxon>Theropoda</taxon>
        <taxon>Coelurosauria</taxon>
        <taxon>Aves</taxon>
        <taxon>Palaeognathae</taxon>
        <taxon>Casuariiformes</taxon>
        <taxon>Dromaiidae</taxon>
        <taxon>Dromaius</taxon>
    </lineage>
</organism>
<proteinExistence type="inferred from homology"/>
<dbReference type="GO" id="GO:0004930">
    <property type="term" value="F:G protein-coupled receptor activity"/>
    <property type="evidence" value="ECO:0007669"/>
    <property type="project" value="UniProtKB-KW"/>
</dbReference>
<comment type="subcellular location">
    <subcellularLocation>
        <location evidence="1">Cell membrane</location>
        <topology evidence="1">Multi-pass membrane protein</topology>
    </subcellularLocation>
</comment>
<evidence type="ECO:0000256" key="5">
    <source>
        <dbReference type="ARBA" id="ARBA00023040"/>
    </source>
</evidence>
<evidence type="ECO:0000256" key="9">
    <source>
        <dbReference type="ARBA" id="ARBA00061394"/>
    </source>
</evidence>
<dbReference type="AlphaFoldDB" id="A0A8C4KRG2"/>
<dbReference type="PANTHER" id="PTHR11334">
    <property type="entry name" value="MAS-RELATED G-PROTEIN COUPLED RECEPTOR"/>
    <property type="match status" value="1"/>
</dbReference>
<reference evidence="12" key="1">
    <citation type="submission" date="2025-08" db="UniProtKB">
        <authorList>
            <consortium name="Ensembl"/>
        </authorList>
    </citation>
    <scope>IDENTIFICATION</scope>
</reference>
<dbReference type="GeneID" id="112988626"/>
<feature type="transmembrane region" description="Helical" evidence="10">
    <location>
        <begin position="127"/>
        <end position="146"/>
    </location>
</feature>
<evidence type="ECO:0000256" key="7">
    <source>
        <dbReference type="ARBA" id="ARBA00023170"/>
    </source>
</evidence>
<keyword evidence="7" id="KW-0675">Receptor</keyword>
<feature type="transmembrane region" description="Helical" evidence="10">
    <location>
        <begin position="239"/>
        <end position="260"/>
    </location>
</feature>
<protein>
    <submittedName>
        <fullName evidence="12">Proto-oncogene Mas-like</fullName>
    </submittedName>
</protein>
<feature type="transmembrane region" description="Helical" evidence="10">
    <location>
        <begin position="266"/>
        <end position="292"/>
    </location>
</feature>
<keyword evidence="2" id="KW-1003">Cell membrane</keyword>
<evidence type="ECO:0000256" key="2">
    <source>
        <dbReference type="ARBA" id="ARBA00022475"/>
    </source>
</evidence>
<keyword evidence="3 10" id="KW-0812">Transmembrane</keyword>
<sequence>MSSARQSSVLCAHFTSDNSKNHHVKILLWGWWLFSTRQCDSEANLLHRSSSGCESCVRGRRRCNAGFEMSTTFPATGRASPACWSQYDGMAYNRTWHEGLLLNTGSYKDDDYNWADCEVTHLNEVPATLLICLCGLVGNGTVLWLLGSHVHRNPFTVYILNLAAANFAFLLFMAVALVIFYGPESFCHRLGSRDVTTLLNITILFAFTTSVYLLTAFSATKSFSILLPAHWYCHHSQHLPAFVCALLWALSFLLIVTLYFSPIVLIVFVLSYVLSVLLLILSGLILFAQVCCCSWQYSPDKLHIIILLLVFFFPFFTADFGYWILLRLFDFSVFVFDTSLSFACVNSSINPVIYFLAGSCTKRKFTGSDRVAFQRAFEEVAGPQNRGESPRENTVQTTV</sequence>
<feature type="transmembrane region" description="Helical" evidence="10">
    <location>
        <begin position="158"/>
        <end position="181"/>
    </location>
</feature>
<dbReference type="Proteomes" id="UP000694423">
    <property type="component" value="Unplaced"/>
</dbReference>
<reference evidence="12" key="2">
    <citation type="submission" date="2025-09" db="UniProtKB">
        <authorList>
            <consortium name="Ensembl"/>
        </authorList>
    </citation>
    <scope>IDENTIFICATION</scope>
</reference>
<comment type="similarity">
    <text evidence="9">Belongs to the G-protein coupled receptor 1 family. Mas subfamily.</text>
</comment>
<evidence type="ECO:0000256" key="10">
    <source>
        <dbReference type="SAM" id="Phobius"/>
    </source>
</evidence>
<feature type="domain" description="G-protein coupled receptors family 1 profile" evidence="11">
    <location>
        <begin position="138"/>
        <end position="354"/>
    </location>
</feature>
<keyword evidence="5" id="KW-0297">G-protein coupled receptor</keyword>
<evidence type="ECO:0000313" key="12">
    <source>
        <dbReference type="Ensembl" id="ENSDNVP00000024753.1"/>
    </source>
</evidence>
<evidence type="ECO:0000256" key="1">
    <source>
        <dbReference type="ARBA" id="ARBA00004651"/>
    </source>
</evidence>
<keyword evidence="6 10" id="KW-0472">Membrane</keyword>
<dbReference type="Gene3D" id="1.20.1070.10">
    <property type="entry name" value="Rhodopsin 7-helix transmembrane proteins"/>
    <property type="match status" value="1"/>
</dbReference>